<dbReference type="AlphaFoldDB" id="A0AAD7K2A1"/>
<evidence type="ECO:0000313" key="3">
    <source>
        <dbReference type="Proteomes" id="UP001215280"/>
    </source>
</evidence>
<reference evidence="2" key="1">
    <citation type="submission" date="2023-03" db="EMBL/GenBank/DDBJ databases">
        <title>Massive genome expansion in bonnet fungi (Mycena s.s.) driven by repeated elements and novel gene families across ecological guilds.</title>
        <authorList>
            <consortium name="Lawrence Berkeley National Laboratory"/>
            <person name="Harder C.B."/>
            <person name="Miyauchi S."/>
            <person name="Viragh M."/>
            <person name="Kuo A."/>
            <person name="Thoen E."/>
            <person name="Andreopoulos B."/>
            <person name="Lu D."/>
            <person name="Skrede I."/>
            <person name="Drula E."/>
            <person name="Henrissat B."/>
            <person name="Morin E."/>
            <person name="Kohler A."/>
            <person name="Barry K."/>
            <person name="LaButti K."/>
            <person name="Morin E."/>
            <person name="Salamov A."/>
            <person name="Lipzen A."/>
            <person name="Mereny Z."/>
            <person name="Hegedus B."/>
            <person name="Baldrian P."/>
            <person name="Stursova M."/>
            <person name="Weitz H."/>
            <person name="Taylor A."/>
            <person name="Grigoriev I.V."/>
            <person name="Nagy L.G."/>
            <person name="Martin F."/>
            <person name="Kauserud H."/>
        </authorList>
    </citation>
    <scope>NUCLEOTIDE SEQUENCE</scope>
    <source>
        <strain evidence="2">CBHHK188m</strain>
    </source>
</reference>
<organism evidence="2 3">
    <name type="scientific">Mycena maculata</name>
    <dbReference type="NCBI Taxonomy" id="230809"/>
    <lineage>
        <taxon>Eukaryota</taxon>
        <taxon>Fungi</taxon>
        <taxon>Dikarya</taxon>
        <taxon>Basidiomycota</taxon>
        <taxon>Agaricomycotina</taxon>
        <taxon>Agaricomycetes</taxon>
        <taxon>Agaricomycetidae</taxon>
        <taxon>Agaricales</taxon>
        <taxon>Marasmiineae</taxon>
        <taxon>Mycenaceae</taxon>
        <taxon>Mycena</taxon>
    </lineage>
</organism>
<accession>A0AAD7K2A1</accession>
<gene>
    <name evidence="2" type="ORF">DFH07DRAFT_766520</name>
</gene>
<comment type="caution">
    <text evidence="2">The sequence shown here is derived from an EMBL/GenBank/DDBJ whole genome shotgun (WGS) entry which is preliminary data.</text>
</comment>
<feature type="signal peptide" evidence="1">
    <location>
        <begin position="1"/>
        <end position="18"/>
    </location>
</feature>
<sequence>MHLSRWTFLGWLASTVWATLIHGADALELVLFNWTTLWGFVKVIKDFSANTPLKLLFEYLWNVSKLGSPPYRWDDTQMSILPGLDHGASFSGFKVELEWVLENVVYTQIDRFGNTKPPDWIDTLIFELFSWWQPNQASTPTPIPNSLIHYFNHHSLSDDELRSLGFSNLLVHLWPALPITLAQGPSGNSDIPYPQVGRHTIKITQVLVFLWHVVSLEEHPWIPEYEVVLSMVGKVGSSAYTSSVADMLKTHILSSLAHYPPPLHHSLLPMEMVVIIPRKILEGKITDKNLVAFDPLSNACVAEAQIILMAEFLEGIDRVPYKATKTLLYITGTIPCAGVHKHHQIRLANAMQCVLDSDQLAGGELLNAIINGKLFNVYAGLPHCSVPVPWPLPALLPPYVWLDNHAA</sequence>
<dbReference type="EMBL" id="JARJLG010000011">
    <property type="protein sequence ID" value="KAJ7776819.1"/>
    <property type="molecule type" value="Genomic_DNA"/>
</dbReference>
<keyword evidence="1" id="KW-0732">Signal</keyword>
<name>A0AAD7K2A1_9AGAR</name>
<dbReference type="Proteomes" id="UP001215280">
    <property type="component" value="Unassembled WGS sequence"/>
</dbReference>
<feature type="chain" id="PRO_5042145375" evidence="1">
    <location>
        <begin position="19"/>
        <end position="407"/>
    </location>
</feature>
<evidence type="ECO:0000256" key="1">
    <source>
        <dbReference type="SAM" id="SignalP"/>
    </source>
</evidence>
<keyword evidence="3" id="KW-1185">Reference proteome</keyword>
<protein>
    <submittedName>
        <fullName evidence="2">Uncharacterized protein</fullName>
    </submittedName>
</protein>
<proteinExistence type="predicted"/>
<evidence type="ECO:0000313" key="2">
    <source>
        <dbReference type="EMBL" id="KAJ7776819.1"/>
    </source>
</evidence>